<dbReference type="Gene3D" id="3.40.50.300">
    <property type="entry name" value="P-loop containing nucleotide triphosphate hydrolases"/>
    <property type="match status" value="2"/>
</dbReference>
<feature type="domain" description="ABC transporter" evidence="9">
    <location>
        <begin position="259"/>
        <end position="505"/>
    </location>
</feature>
<evidence type="ECO:0000256" key="7">
    <source>
        <dbReference type="ARBA" id="ARBA00022967"/>
    </source>
</evidence>
<comment type="caution">
    <text evidence="10">The sequence shown here is derived from an EMBL/GenBank/DDBJ whole genome shotgun (WGS) entry which is preliminary data.</text>
</comment>
<sequence length="512" mass="55854">MNDAASTLLKTTNVTKRYGEALVLRDGSIEVRSGEIHALLGGNGAGKSTLVRIIAGLVNPTSGRMSVNGHAYQPKSKREAESVGIEIVQQEFNLISTLSVAENLLLTRLPALGGVIRQKELHHQAREALDRLGLREIATDAIVETLGVGQQQMLEIAAALYRKCRLLILDEPTAALSHAEAESLFTWLDKLRAEGVGIIYISHRLDEISRISDRISFLRDGMMIGTYQTADLTTDEMVELMTGDHPQHESASQRSDGGSSLTDFALRVEKLSGGMVDEVSFDVRQGERLGIAGLVGAGRTELLRLIFGADIASSGAVYLAADKTPRLFRHPHEAVSAGIAMVTEDRKKNGLLLPQSVRVNTTLAAMSKRFSHAGLIRFQAENEQTLRHCHSMEIRCTDIELPTGTLSGGNQQKVVIARWLATNASVFLFDEPTRGIDVPARKRIYRLIDTLAAQGKGIVIVSSDLEELFETCDRIAVMSNGTLVRTFEGPDMSHELIMQAAFSGYLERSAEA</sequence>
<dbReference type="InterPro" id="IPR027417">
    <property type="entry name" value="P-loop_NTPase"/>
</dbReference>
<dbReference type="CDD" id="cd03216">
    <property type="entry name" value="ABC_Carb_Monos_I"/>
    <property type="match status" value="1"/>
</dbReference>
<proteinExistence type="predicted"/>
<evidence type="ECO:0000256" key="1">
    <source>
        <dbReference type="ARBA" id="ARBA00022448"/>
    </source>
</evidence>
<dbReference type="PROSITE" id="PS50893">
    <property type="entry name" value="ABC_TRANSPORTER_2"/>
    <property type="match status" value="2"/>
</dbReference>
<feature type="domain" description="ABC transporter" evidence="9">
    <location>
        <begin position="9"/>
        <end position="245"/>
    </location>
</feature>
<gene>
    <name evidence="10" type="primary">rbsA_1</name>
    <name evidence="10" type="ORF">HOV93_07290</name>
</gene>
<accession>A0A7V8V287</accession>
<keyword evidence="5" id="KW-0547">Nucleotide-binding</keyword>
<protein>
    <submittedName>
        <fullName evidence="10">Ribose import ATP-binding protein RbsA</fullName>
    </submittedName>
</protein>
<dbReference type="InterPro" id="IPR003593">
    <property type="entry name" value="AAA+_ATPase"/>
</dbReference>
<keyword evidence="1" id="KW-0813">Transport</keyword>
<dbReference type="InterPro" id="IPR017871">
    <property type="entry name" value="ABC_transporter-like_CS"/>
</dbReference>
<evidence type="ECO:0000256" key="3">
    <source>
        <dbReference type="ARBA" id="ARBA00022597"/>
    </source>
</evidence>
<keyword evidence="2" id="KW-1003">Cell membrane</keyword>
<dbReference type="GO" id="GO:0016887">
    <property type="term" value="F:ATP hydrolysis activity"/>
    <property type="evidence" value="ECO:0007669"/>
    <property type="project" value="InterPro"/>
</dbReference>
<keyword evidence="11" id="KW-1185">Reference proteome</keyword>
<keyword evidence="6 10" id="KW-0067">ATP-binding</keyword>
<evidence type="ECO:0000313" key="11">
    <source>
        <dbReference type="Proteomes" id="UP000551616"/>
    </source>
</evidence>
<dbReference type="RefSeq" id="WP_207395086.1">
    <property type="nucleotide sequence ID" value="NZ_JABRWO010000002.1"/>
</dbReference>
<dbReference type="GO" id="GO:0005524">
    <property type="term" value="F:ATP binding"/>
    <property type="evidence" value="ECO:0007669"/>
    <property type="project" value="UniProtKB-KW"/>
</dbReference>
<evidence type="ECO:0000256" key="4">
    <source>
        <dbReference type="ARBA" id="ARBA00022737"/>
    </source>
</evidence>
<dbReference type="PANTHER" id="PTHR43790">
    <property type="entry name" value="CARBOHYDRATE TRANSPORT ATP-BINDING PROTEIN MG119-RELATED"/>
    <property type="match status" value="1"/>
</dbReference>
<dbReference type="Pfam" id="PF00005">
    <property type="entry name" value="ABC_tran"/>
    <property type="match status" value="2"/>
</dbReference>
<dbReference type="PANTHER" id="PTHR43790:SF3">
    <property type="entry name" value="D-ALLOSE IMPORT ATP-BINDING PROTEIN ALSA-RELATED"/>
    <property type="match status" value="1"/>
</dbReference>
<evidence type="ECO:0000313" key="10">
    <source>
        <dbReference type="EMBL" id="MBA2113580.1"/>
    </source>
</evidence>
<organism evidence="10 11">
    <name type="scientific">Bremerella alba</name>
    <dbReference type="NCBI Taxonomy" id="980252"/>
    <lineage>
        <taxon>Bacteria</taxon>
        <taxon>Pseudomonadati</taxon>
        <taxon>Planctomycetota</taxon>
        <taxon>Planctomycetia</taxon>
        <taxon>Pirellulales</taxon>
        <taxon>Pirellulaceae</taxon>
        <taxon>Bremerella</taxon>
    </lineage>
</organism>
<evidence type="ECO:0000256" key="8">
    <source>
        <dbReference type="ARBA" id="ARBA00023136"/>
    </source>
</evidence>
<dbReference type="SUPFAM" id="SSF52540">
    <property type="entry name" value="P-loop containing nucleoside triphosphate hydrolases"/>
    <property type="match status" value="2"/>
</dbReference>
<name>A0A7V8V287_9BACT</name>
<evidence type="ECO:0000256" key="2">
    <source>
        <dbReference type="ARBA" id="ARBA00022475"/>
    </source>
</evidence>
<dbReference type="PROSITE" id="PS00211">
    <property type="entry name" value="ABC_TRANSPORTER_1"/>
    <property type="match status" value="1"/>
</dbReference>
<keyword evidence="4" id="KW-0677">Repeat</keyword>
<dbReference type="AlphaFoldDB" id="A0A7V8V287"/>
<evidence type="ECO:0000259" key="9">
    <source>
        <dbReference type="PROSITE" id="PS50893"/>
    </source>
</evidence>
<dbReference type="CDD" id="cd03215">
    <property type="entry name" value="ABC_Carb_Monos_II"/>
    <property type="match status" value="1"/>
</dbReference>
<keyword evidence="8" id="KW-0472">Membrane</keyword>
<evidence type="ECO:0000256" key="6">
    <source>
        <dbReference type="ARBA" id="ARBA00022840"/>
    </source>
</evidence>
<dbReference type="EMBL" id="JABRWO010000002">
    <property type="protein sequence ID" value="MBA2113580.1"/>
    <property type="molecule type" value="Genomic_DNA"/>
</dbReference>
<reference evidence="10 11" key="1">
    <citation type="submission" date="2020-05" db="EMBL/GenBank/DDBJ databases">
        <title>Bremerella alba sp. nov., a novel planctomycete isolated from the surface of the macroalga Fucus spiralis.</title>
        <authorList>
            <person name="Godinho O."/>
            <person name="Botelho R."/>
            <person name="Albuquerque L."/>
            <person name="Wiegand S."/>
            <person name="Da Costa M.S."/>
            <person name="Lobo-Da-Cunha A."/>
            <person name="Jogler C."/>
            <person name="Lage O.M."/>
        </authorList>
    </citation>
    <scope>NUCLEOTIDE SEQUENCE [LARGE SCALE GENOMIC DNA]</scope>
    <source>
        <strain evidence="10 11">FF15</strain>
    </source>
</reference>
<dbReference type="InterPro" id="IPR050107">
    <property type="entry name" value="ABC_carbohydrate_import_ATPase"/>
</dbReference>
<dbReference type="Proteomes" id="UP000551616">
    <property type="component" value="Unassembled WGS sequence"/>
</dbReference>
<dbReference type="InterPro" id="IPR003439">
    <property type="entry name" value="ABC_transporter-like_ATP-bd"/>
</dbReference>
<evidence type="ECO:0000256" key="5">
    <source>
        <dbReference type="ARBA" id="ARBA00022741"/>
    </source>
</evidence>
<dbReference type="SMART" id="SM00382">
    <property type="entry name" value="AAA"/>
    <property type="match status" value="2"/>
</dbReference>
<keyword evidence="7" id="KW-1278">Translocase</keyword>
<keyword evidence="3" id="KW-0762">Sugar transport</keyword>